<proteinExistence type="predicted"/>
<accession>A0A069ARZ1</accession>
<reference evidence="3" key="1">
    <citation type="submission" date="2014-07" db="EMBL/GenBank/DDBJ databases">
        <authorList>
            <person name="Monot Marc"/>
        </authorList>
    </citation>
    <scope>NUCLEOTIDE SEQUENCE</scope>
    <source>
        <strain evidence="3">7032989</strain>
        <strain evidence="2">7032994</strain>
    </source>
</reference>
<dbReference type="RefSeq" id="WP_016729118.1">
    <property type="nucleotide sequence ID" value="NZ_BAABSG010000001.1"/>
</dbReference>
<name>A0A069ARZ1_CLODI</name>
<evidence type="ECO:0000313" key="1">
    <source>
        <dbReference type="EMBL" id="CDS85997.1"/>
    </source>
</evidence>
<dbReference type="EMBL" id="LK932994">
    <property type="protein sequence ID" value="CDT15600.1"/>
    <property type="molecule type" value="Genomic_DNA"/>
</dbReference>
<evidence type="ECO:0000313" key="2">
    <source>
        <dbReference type="EMBL" id="CDS87364.1"/>
    </source>
</evidence>
<protein>
    <submittedName>
        <fullName evidence="3">Uncharacterized protein</fullName>
    </submittedName>
</protein>
<dbReference type="AlphaFoldDB" id="A0A069ARZ1"/>
<evidence type="ECO:0000313" key="3">
    <source>
        <dbReference type="EMBL" id="CDT15600.1"/>
    </source>
</evidence>
<organism evidence="3">
    <name type="scientific">Clostridioides difficile</name>
    <name type="common">Peptoclostridium difficile</name>
    <dbReference type="NCBI Taxonomy" id="1496"/>
    <lineage>
        <taxon>Bacteria</taxon>
        <taxon>Bacillati</taxon>
        <taxon>Bacillota</taxon>
        <taxon>Clostridia</taxon>
        <taxon>Peptostreptococcales</taxon>
        <taxon>Peptostreptococcaceae</taxon>
        <taxon>Clostridioides</taxon>
    </lineage>
</organism>
<dbReference type="EMBL" id="LK932505">
    <property type="protein sequence ID" value="CDS85997.1"/>
    <property type="molecule type" value="Genomic_DNA"/>
</dbReference>
<dbReference type="EMBL" id="LK932402">
    <property type="protein sequence ID" value="CDS87364.1"/>
    <property type="molecule type" value="Genomic_DNA"/>
</dbReference>
<sequence>MLYLLKINQFEKSYDIGIFKNEQSIYKFIEKIPFVKKDNSNFNYTNYYMEFEDIPEYYEVNFNNYLYIITRFSFIPDGTEIFFTWEEIHCWDEKVATEKTFINGETLVDSYNFPNNEVKDYIQKRESLYIETKKYYEEKGLKIERHALGSEDGEYVELTNDSILYLLDIEAVEIREQSKNIEEFLYKYKKRFK</sequence>
<gene>
    <name evidence="3" type="ORF">BN1095_330255</name>
    <name evidence="1" type="ORF">BN1096_520590</name>
    <name evidence="2" type="ORF">BN1097_630022</name>
</gene>